<feature type="non-terminal residue" evidence="2">
    <location>
        <position position="1"/>
    </location>
</feature>
<keyword evidence="3" id="KW-1185">Reference proteome</keyword>
<evidence type="ECO:0000313" key="3">
    <source>
        <dbReference type="Proteomes" id="UP000277580"/>
    </source>
</evidence>
<evidence type="ECO:0000256" key="1">
    <source>
        <dbReference type="SAM" id="Phobius"/>
    </source>
</evidence>
<protein>
    <submittedName>
        <fullName evidence="2">Uncharacterized protein</fullName>
    </submittedName>
</protein>
<feature type="transmembrane region" description="Helical" evidence="1">
    <location>
        <begin position="6"/>
        <end position="30"/>
    </location>
</feature>
<accession>A0A3N4KVZ1</accession>
<name>A0A3N4KVZ1_9PEZI</name>
<dbReference type="InParanoid" id="A0A3N4KVZ1"/>
<dbReference type="EMBL" id="ML119116">
    <property type="protein sequence ID" value="RPB14690.1"/>
    <property type="molecule type" value="Genomic_DNA"/>
</dbReference>
<dbReference type="AlphaFoldDB" id="A0A3N4KVZ1"/>
<dbReference type="Proteomes" id="UP000277580">
    <property type="component" value="Unassembled WGS sequence"/>
</dbReference>
<sequence length="110" mass="12535">VCFPYLLGHFIIIIIIIVTIIVIIIIISFVSVQGFGSGKAISSWFFYFLLFLSSKPVKSVGREAFTGVWIFAFLSPLYDKQARHGVFLFLFCFTFLLGLSNIFWLKLKAL</sequence>
<gene>
    <name evidence="2" type="ORF">P167DRAFT_533678</name>
</gene>
<keyword evidence="1" id="KW-0472">Membrane</keyword>
<feature type="transmembrane region" description="Helical" evidence="1">
    <location>
        <begin position="85"/>
        <end position="105"/>
    </location>
</feature>
<keyword evidence="1" id="KW-0812">Transmembrane</keyword>
<organism evidence="2 3">
    <name type="scientific">Morchella conica CCBAS932</name>
    <dbReference type="NCBI Taxonomy" id="1392247"/>
    <lineage>
        <taxon>Eukaryota</taxon>
        <taxon>Fungi</taxon>
        <taxon>Dikarya</taxon>
        <taxon>Ascomycota</taxon>
        <taxon>Pezizomycotina</taxon>
        <taxon>Pezizomycetes</taxon>
        <taxon>Pezizales</taxon>
        <taxon>Morchellaceae</taxon>
        <taxon>Morchella</taxon>
    </lineage>
</organism>
<reference evidence="2 3" key="1">
    <citation type="journal article" date="2018" name="Nat. Ecol. Evol.">
        <title>Pezizomycetes genomes reveal the molecular basis of ectomycorrhizal truffle lifestyle.</title>
        <authorList>
            <person name="Murat C."/>
            <person name="Payen T."/>
            <person name="Noel B."/>
            <person name="Kuo A."/>
            <person name="Morin E."/>
            <person name="Chen J."/>
            <person name="Kohler A."/>
            <person name="Krizsan K."/>
            <person name="Balestrini R."/>
            <person name="Da Silva C."/>
            <person name="Montanini B."/>
            <person name="Hainaut M."/>
            <person name="Levati E."/>
            <person name="Barry K.W."/>
            <person name="Belfiori B."/>
            <person name="Cichocki N."/>
            <person name="Clum A."/>
            <person name="Dockter R.B."/>
            <person name="Fauchery L."/>
            <person name="Guy J."/>
            <person name="Iotti M."/>
            <person name="Le Tacon F."/>
            <person name="Lindquist E.A."/>
            <person name="Lipzen A."/>
            <person name="Malagnac F."/>
            <person name="Mello A."/>
            <person name="Molinier V."/>
            <person name="Miyauchi S."/>
            <person name="Poulain J."/>
            <person name="Riccioni C."/>
            <person name="Rubini A."/>
            <person name="Sitrit Y."/>
            <person name="Splivallo R."/>
            <person name="Traeger S."/>
            <person name="Wang M."/>
            <person name="Zifcakova L."/>
            <person name="Wipf D."/>
            <person name="Zambonelli A."/>
            <person name="Paolocci F."/>
            <person name="Nowrousian M."/>
            <person name="Ottonello S."/>
            <person name="Baldrian P."/>
            <person name="Spatafora J.W."/>
            <person name="Henrissat B."/>
            <person name="Nagy L.G."/>
            <person name="Aury J.M."/>
            <person name="Wincker P."/>
            <person name="Grigoriev I.V."/>
            <person name="Bonfante P."/>
            <person name="Martin F.M."/>
        </authorList>
    </citation>
    <scope>NUCLEOTIDE SEQUENCE [LARGE SCALE GENOMIC DNA]</scope>
    <source>
        <strain evidence="2 3">CCBAS932</strain>
    </source>
</reference>
<keyword evidence="1" id="KW-1133">Transmembrane helix</keyword>
<evidence type="ECO:0000313" key="2">
    <source>
        <dbReference type="EMBL" id="RPB14690.1"/>
    </source>
</evidence>
<proteinExistence type="predicted"/>